<name>A0ACC0DCW1_9PEZI</name>
<proteinExistence type="predicted"/>
<comment type="caution">
    <text evidence="1">The sequence shown here is derived from an EMBL/GenBank/DDBJ whole genome shotgun (WGS) entry which is preliminary data.</text>
</comment>
<evidence type="ECO:0000313" key="2">
    <source>
        <dbReference type="Proteomes" id="UP001497680"/>
    </source>
</evidence>
<protein>
    <submittedName>
        <fullName evidence="1">Uncharacterized protein</fullName>
    </submittedName>
</protein>
<reference evidence="1 2" key="1">
    <citation type="journal article" date="2022" name="New Phytol.">
        <title>Ecological generalism drives hyperdiversity of secondary metabolite gene clusters in xylarialean endophytes.</title>
        <authorList>
            <person name="Franco M.E.E."/>
            <person name="Wisecaver J.H."/>
            <person name="Arnold A.E."/>
            <person name="Ju Y.M."/>
            <person name="Slot J.C."/>
            <person name="Ahrendt S."/>
            <person name="Moore L.P."/>
            <person name="Eastman K.E."/>
            <person name="Scott K."/>
            <person name="Konkel Z."/>
            <person name="Mondo S.J."/>
            <person name="Kuo A."/>
            <person name="Hayes R.D."/>
            <person name="Haridas S."/>
            <person name="Andreopoulos B."/>
            <person name="Riley R."/>
            <person name="LaButti K."/>
            <person name="Pangilinan J."/>
            <person name="Lipzen A."/>
            <person name="Amirebrahimi M."/>
            <person name="Yan J."/>
            <person name="Adam C."/>
            <person name="Keymanesh K."/>
            <person name="Ng V."/>
            <person name="Louie K."/>
            <person name="Northen T."/>
            <person name="Drula E."/>
            <person name="Henrissat B."/>
            <person name="Hsieh H.M."/>
            <person name="Youens-Clark K."/>
            <person name="Lutzoni F."/>
            <person name="Miadlikowska J."/>
            <person name="Eastwood D.C."/>
            <person name="Hamelin R.C."/>
            <person name="Grigoriev I.V."/>
            <person name="U'Ren J.M."/>
        </authorList>
    </citation>
    <scope>NUCLEOTIDE SEQUENCE [LARGE SCALE GENOMIC DNA]</scope>
    <source>
        <strain evidence="1 2">ER1909</strain>
    </source>
</reference>
<sequence length="174" mass="19718">MSTATHEAGVSPGRLLRMTLQIYGNHTNKPEDNEAFSREYLAKVAEIHARNGIEMYQQVFTPAPYRAALDEMNRRGNRGWVIDDHDITVEFYFRSFAELEKVRQDPDFQVLQAEEGPYVNLVHTVVTLGWVEKYVDDGRVVNLKDGKSTYPPWSELQDLSTSYSAPAVAPAPAQ</sequence>
<dbReference type="EMBL" id="MU394290">
    <property type="protein sequence ID" value="KAI6090570.1"/>
    <property type="molecule type" value="Genomic_DNA"/>
</dbReference>
<organism evidence="1 2">
    <name type="scientific">Hypoxylon rubiginosum</name>
    <dbReference type="NCBI Taxonomy" id="110542"/>
    <lineage>
        <taxon>Eukaryota</taxon>
        <taxon>Fungi</taxon>
        <taxon>Dikarya</taxon>
        <taxon>Ascomycota</taxon>
        <taxon>Pezizomycotina</taxon>
        <taxon>Sordariomycetes</taxon>
        <taxon>Xylariomycetidae</taxon>
        <taxon>Xylariales</taxon>
        <taxon>Hypoxylaceae</taxon>
        <taxon>Hypoxylon</taxon>
    </lineage>
</organism>
<evidence type="ECO:0000313" key="1">
    <source>
        <dbReference type="EMBL" id="KAI6090570.1"/>
    </source>
</evidence>
<dbReference type="Proteomes" id="UP001497680">
    <property type="component" value="Unassembled WGS sequence"/>
</dbReference>
<accession>A0ACC0DCW1</accession>
<gene>
    <name evidence="1" type="ORF">F4821DRAFT_20619</name>
</gene>
<keyword evidence="2" id="KW-1185">Reference proteome</keyword>